<dbReference type="EMBL" id="FNNZ01000051">
    <property type="protein sequence ID" value="SDX66678.1"/>
    <property type="molecule type" value="Genomic_DNA"/>
</dbReference>
<organism evidence="8 9">
    <name type="scientific">Thiocapsa roseopersicina</name>
    <dbReference type="NCBI Taxonomy" id="1058"/>
    <lineage>
        <taxon>Bacteria</taxon>
        <taxon>Pseudomonadati</taxon>
        <taxon>Pseudomonadota</taxon>
        <taxon>Gammaproteobacteria</taxon>
        <taxon>Chromatiales</taxon>
        <taxon>Chromatiaceae</taxon>
        <taxon>Thiocapsa</taxon>
    </lineage>
</organism>
<proteinExistence type="inferred from homology"/>
<dbReference type="AlphaFoldDB" id="A0A1H3DKN3"/>
<evidence type="ECO:0000256" key="7">
    <source>
        <dbReference type="SAM" id="MobiDB-lite"/>
    </source>
</evidence>
<keyword evidence="6" id="KW-0814">Transposable element</keyword>
<dbReference type="GO" id="GO:0006313">
    <property type="term" value="P:DNA transposition"/>
    <property type="evidence" value="ECO:0007669"/>
    <property type="project" value="UniProtKB-UniRule"/>
</dbReference>
<keyword evidence="9" id="KW-1185">Reference proteome</keyword>
<dbReference type="PANTHER" id="PTHR33217:SF9">
    <property type="entry name" value="MUTATOR FAMILY TRANSPOSASE"/>
    <property type="match status" value="1"/>
</dbReference>
<dbReference type="Pfam" id="PF00872">
    <property type="entry name" value="Transposase_mut"/>
    <property type="match status" value="1"/>
</dbReference>
<comment type="function">
    <text evidence="1 6">Required for the transposition of the insertion element.</text>
</comment>
<keyword evidence="5 6" id="KW-0233">DNA recombination</keyword>
<dbReference type="InterPro" id="IPR001207">
    <property type="entry name" value="Transposase_mutator"/>
</dbReference>
<dbReference type="Proteomes" id="UP000198816">
    <property type="component" value="Unassembled WGS sequence"/>
</dbReference>
<name>A0A1H3DKN3_THIRO</name>
<gene>
    <name evidence="8" type="ORF">SAMN05421783_1516</name>
</gene>
<sequence length="432" mass="48053">MSDDTSTRARSARGDRGEVLAELGLPLEELVRRGARDILQRALEAEVEQLLEEFAAVSLMDGRRAVVRNGYLPAREILTTVGPVEVQVPKVRDRSGAGVKFNSALAPPYVRRSARVAAALPWLYLKGISSGDLGEALEVLVGEDAKGLSAAALGRLKAAWAEEYKDWTQRSLEGRQYAYWWVDGIYTTLRESDDPKLCLLVIIGVRPDGTKEWVAIGDGLRESTESWLDVLRDLKARGLPAGPRLAVGDGALGFWGALDQVYPETVPQRCWFHKMGNVLNALPKSLQGKAKADLQAIWMAPTRKQATQAFKRFINRYGAKYPKATEKLEKDREALLAFFAFPAEHWVHLRTTNPIESTFATVRHRTGRTKNCVTRTTFLGLAFKMSEEAAKTWRRIRAPEKMAELLGGAHYDDGIPVSDDPPETQEEQRKAA</sequence>
<dbReference type="GO" id="GO:0003677">
    <property type="term" value="F:DNA binding"/>
    <property type="evidence" value="ECO:0007669"/>
    <property type="project" value="UniProtKB-UniRule"/>
</dbReference>
<evidence type="ECO:0000313" key="8">
    <source>
        <dbReference type="EMBL" id="SDX66678.1"/>
    </source>
</evidence>
<dbReference type="STRING" id="1058.SAMN05421783_1516"/>
<dbReference type="OrthoDB" id="9779930at2"/>
<dbReference type="PROSITE" id="PS01007">
    <property type="entry name" value="TRANSPOSASE_MUTATOR"/>
    <property type="match status" value="1"/>
</dbReference>
<evidence type="ECO:0000313" key="9">
    <source>
        <dbReference type="Proteomes" id="UP000198816"/>
    </source>
</evidence>
<dbReference type="NCBIfam" id="NF033543">
    <property type="entry name" value="transpos_IS256"/>
    <property type="match status" value="1"/>
</dbReference>
<evidence type="ECO:0000256" key="5">
    <source>
        <dbReference type="ARBA" id="ARBA00023172"/>
    </source>
</evidence>
<dbReference type="PANTHER" id="PTHR33217">
    <property type="entry name" value="TRANSPOSASE FOR INSERTION SEQUENCE ELEMENT IS1081"/>
    <property type="match status" value="1"/>
</dbReference>
<evidence type="ECO:0000256" key="4">
    <source>
        <dbReference type="ARBA" id="ARBA00023125"/>
    </source>
</evidence>
<evidence type="ECO:0000256" key="1">
    <source>
        <dbReference type="ARBA" id="ARBA00002190"/>
    </source>
</evidence>
<protein>
    <recommendedName>
        <fullName evidence="6">Mutator family transposase</fullName>
    </recommendedName>
</protein>
<keyword evidence="3 6" id="KW-0815">Transposition</keyword>
<evidence type="ECO:0000256" key="2">
    <source>
        <dbReference type="ARBA" id="ARBA00010961"/>
    </source>
</evidence>
<keyword evidence="4 6" id="KW-0238">DNA-binding</keyword>
<evidence type="ECO:0000256" key="3">
    <source>
        <dbReference type="ARBA" id="ARBA00022578"/>
    </source>
</evidence>
<reference evidence="9" key="1">
    <citation type="submission" date="2016-10" db="EMBL/GenBank/DDBJ databases">
        <authorList>
            <person name="Varghese N."/>
            <person name="Submissions S."/>
        </authorList>
    </citation>
    <scope>NUCLEOTIDE SEQUENCE [LARGE SCALE GENOMIC DNA]</scope>
    <source>
        <strain evidence="9">DSM 217</strain>
    </source>
</reference>
<accession>A0A1H3DKN3</accession>
<comment type="similarity">
    <text evidence="2 6">Belongs to the transposase mutator family.</text>
</comment>
<dbReference type="GO" id="GO:0004803">
    <property type="term" value="F:transposase activity"/>
    <property type="evidence" value="ECO:0007669"/>
    <property type="project" value="UniProtKB-UniRule"/>
</dbReference>
<evidence type="ECO:0000256" key="6">
    <source>
        <dbReference type="RuleBase" id="RU365089"/>
    </source>
</evidence>
<feature type="region of interest" description="Disordered" evidence="7">
    <location>
        <begin position="409"/>
        <end position="432"/>
    </location>
</feature>
<dbReference type="RefSeq" id="WP_093038493.1">
    <property type="nucleotide sequence ID" value="NZ_FNNZ01000051.1"/>
</dbReference>